<evidence type="ECO:0000256" key="1">
    <source>
        <dbReference type="ARBA" id="ARBA00009437"/>
    </source>
</evidence>
<keyword evidence="7" id="KW-1185">Reference proteome</keyword>
<dbReference type="OrthoDB" id="63123at2"/>
<keyword evidence="2" id="KW-0805">Transcription regulation</keyword>
<dbReference type="InterPro" id="IPR036388">
    <property type="entry name" value="WH-like_DNA-bd_sf"/>
</dbReference>
<comment type="similarity">
    <text evidence="1">Belongs to the LysR transcriptional regulatory family.</text>
</comment>
<dbReference type="Pfam" id="PF03466">
    <property type="entry name" value="LysR_substrate"/>
    <property type="match status" value="1"/>
</dbReference>
<dbReference type="InterPro" id="IPR000847">
    <property type="entry name" value="LysR_HTH_N"/>
</dbReference>
<dbReference type="PANTHER" id="PTHR30346">
    <property type="entry name" value="TRANSCRIPTIONAL DUAL REGULATOR HCAR-RELATED"/>
    <property type="match status" value="1"/>
</dbReference>
<keyword evidence="3" id="KW-0238">DNA-binding</keyword>
<dbReference type="Pfam" id="PF00126">
    <property type="entry name" value="HTH_1"/>
    <property type="match status" value="1"/>
</dbReference>
<dbReference type="GO" id="GO:0003700">
    <property type="term" value="F:DNA-binding transcription factor activity"/>
    <property type="evidence" value="ECO:0007669"/>
    <property type="project" value="InterPro"/>
</dbReference>
<dbReference type="PRINTS" id="PR00039">
    <property type="entry name" value="HTHLYSR"/>
</dbReference>
<organism evidence="6 7">
    <name type="scientific">Glycomyces paridis</name>
    <dbReference type="NCBI Taxonomy" id="2126555"/>
    <lineage>
        <taxon>Bacteria</taxon>
        <taxon>Bacillati</taxon>
        <taxon>Actinomycetota</taxon>
        <taxon>Actinomycetes</taxon>
        <taxon>Glycomycetales</taxon>
        <taxon>Glycomycetaceae</taxon>
        <taxon>Glycomyces</taxon>
    </lineage>
</organism>
<dbReference type="SUPFAM" id="SSF53850">
    <property type="entry name" value="Periplasmic binding protein-like II"/>
    <property type="match status" value="1"/>
</dbReference>
<proteinExistence type="inferred from homology"/>
<dbReference type="FunFam" id="1.10.10.10:FF:000001">
    <property type="entry name" value="LysR family transcriptional regulator"/>
    <property type="match status" value="1"/>
</dbReference>
<dbReference type="GO" id="GO:0003677">
    <property type="term" value="F:DNA binding"/>
    <property type="evidence" value="ECO:0007669"/>
    <property type="project" value="UniProtKB-KW"/>
</dbReference>
<evidence type="ECO:0000259" key="5">
    <source>
        <dbReference type="PROSITE" id="PS50931"/>
    </source>
</evidence>
<dbReference type="EMBL" id="STGX01000008">
    <property type="protein sequence ID" value="THV28455.1"/>
    <property type="molecule type" value="Genomic_DNA"/>
</dbReference>
<dbReference type="RefSeq" id="WP_136530066.1">
    <property type="nucleotide sequence ID" value="NZ_STGX01000008.1"/>
</dbReference>
<dbReference type="PROSITE" id="PS50931">
    <property type="entry name" value="HTH_LYSR"/>
    <property type="match status" value="1"/>
</dbReference>
<evidence type="ECO:0000256" key="4">
    <source>
        <dbReference type="ARBA" id="ARBA00023163"/>
    </source>
</evidence>
<dbReference type="InterPro" id="IPR005119">
    <property type="entry name" value="LysR_subst-bd"/>
</dbReference>
<dbReference type="SUPFAM" id="SSF46785">
    <property type="entry name" value="Winged helix' DNA-binding domain"/>
    <property type="match status" value="1"/>
</dbReference>
<sequence length="290" mass="30920">MSDLSPSELRVLVAVAEERSFTGAAASLGMTQSAVSHAVRTVERKLGAVLFDRGRRGARATEAGTRAVTQARHILRLLDSMGSETRGAAEGIVAGPVRIAAFRSAAAGLLPAVLDRLAAAHPGLHPQVSIVRDVGRGSAGEVLDAKADLGITTVPPTSPVPDGLIFNRLYEERYLLAAPAGAPDPHRLPLLDWSENCSSYTRRWWEEQDWLPERRIMVEDDSVVLSMVAAGVGVAVMPHLTLAAPPEGVRVTDLGPTAPTRHLGYVTTPALAQTLPVRTLIRELRAAHAR</sequence>
<dbReference type="InterPro" id="IPR036390">
    <property type="entry name" value="WH_DNA-bd_sf"/>
</dbReference>
<keyword evidence="4" id="KW-0804">Transcription</keyword>
<comment type="caution">
    <text evidence="6">The sequence shown here is derived from an EMBL/GenBank/DDBJ whole genome shotgun (WGS) entry which is preliminary data.</text>
</comment>
<evidence type="ECO:0000256" key="3">
    <source>
        <dbReference type="ARBA" id="ARBA00023125"/>
    </source>
</evidence>
<dbReference type="AlphaFoldDB" id="A0A4S8PFP5"/>
<dbReference type="GO" id="GO:0032993">
    <property type="term" value="C:protein-DNA complex"/>
    <property type="evidence" value="ECO:0007669"/>
    <property type="project" value="TreeGrafter"/>
</dbReference>
<gene>
    <name evidence="6" type="ORF">E9998_12710</name>
</gene>
<dbReference type="PANTHER" id="PTHR30346:SF29">
    <property type="entry name" value="LYSR SUBSTRATE-BINDING"/>
    <property type="match status" value="1"/>
</dbReference>
<accession>A0A4S8PFP5</accession>
<reference evidence="6 7" key="1">
    <citation type="journal article" date="2018" name="Int. J. Syst. Evol. Microbiol.">
        <title>Glycomyces paridis sp. nov., isolated from the medicinal plant Paris polyphylla.</title>
        <authorList>
            <person name="Fang X.M."/>
            <person name="Bai J.L."/>
            <person name="Su J."/>
            <person name="Zhao L.L."/>
            <person name="Liu H.Y."/>
            <person name="Ma B.P."/>
            <person name="Zhang Y.Q."/>
            <person name="Yu L.Y."/>
        </authorList>
    </citation>
    <scope>NUCLEOTIDE SEQUENCE [LARGE SCALE GENOMIC DNA]</scope>
    <source>
        <strain evidence="6 7">CPCC 204357</strain>
    </source>
</reference>
<name>A0A4S8PFP5_9ACTN</name>
<feature type="domain" description="HTH lysR-type" evidence="5">
    <location>
        <begin position="4"/>
        <end position="61"/>
    </location>
</feature>
<dbReference type="Gene3D" id="1.10.10.10">
    <property type="entry name" value="Winged helix-like DNA-binding domain superfamily/Winged helix DNA-binding domain"/>
    <property type="match status" value="1"/>
</dbReference>
<dbReference type="Proteomes" id="UP000305792">
    <property type="component" value="Unassembled WGS sequence"/>
</dbReference>
<protein>
    <submittedName>
        <fullName evidence="6">LysR family transcriptional regulator</fullName>
    </submittedName>
</protein>
<evidence type="ECO:0000313" key="6">
    <source>
        <dbReference type="EMBL" id="THV28455.1"/>
    </source>
</evidence>
<dbReference type="CDD" id="cd05466">
    <property type="entry name" value="PBP2_LTTR_substrate"/>
    <property type="match status" value="1"/>
</dbReference>
<evidence type="ECO:0000313" key="7">
    <source>
        <dbReference type="Proteomes" id="UP000305792"/>
    </source>
</evidence>
<evidence type="ECO:0000256" key="2">
    <source>
        <dbReference type="ARBA" id="ARBA00023015"/>
    </source>
</evidence>
<dbReference type="Gene3D" id="3.40.190.10">
    <property type="entry name" value="Periplasmic binding protein-like II"/>
    <property type="match status" value="2"/>
</dbReference>